<evidence type="ECO:0000313" key="9">
    <source>
        <dbReference type="Proteomes" id="UP000472267"/>
    </source>
</evidence>
<dbReference type="GO" id="GO:0005615">
    <property type="term" value="C:extracellular space"/>
    <property type="evidence" value="ECO:0007669"/>
    <property type="project" value="UniProtKB-KW"/>
</dbReference>
<comment type="subcellular location">
    <subcellularLocation>
        <location evidence="1">Membrane</location>
    </subcellularLocation>
</comment>
<dbReference type="GO" id="GO:0005164">
    <property type="term" value="F:tumor necrosis factor receptor binding"/>
    <property type="evidence" value="ECO:0007669"/>
    <property type="project" value="InterPro"/>
</dbReference>
<evidence type="ECO:0000259" key="7">
    <source>
        <dbReference type="PROSITE" id="PS50049"/>
    </source>
</evidence>
<reference evidence="8" key="1">
    <citation type="submission" date="2019-06" db="EMBL/GenBank/DDBJ databases">
        <authorList>
            <consortium name="Wellcome Sanger Institute Data Sharing"/>
        </authorList>
    </citation>
    <scope>NUCLEOTIDE SEQUENCE [LARGE SCALE GENOMIC DNA]</scope>
</reference>
<dbReference type="GO" id="GO:0006955">
    <property type="term" value="P:immune response"/>
    <property type="evidence" value="ECO:0007669"/>
    <property type="project" value="InterPro"/>
</dbReference>
<dbReference type="PANTHER" id="PTHR11471">
    <property type="entry name" value="TUMOR NECROSIS FACTOR FAMILY MEMBER"/>
    <property type="match status" value="1"/>
</dbReference>
<dbReference type="InterPro" id="IPR006052">
    <property type="entry name" value="TNF_dom"/>
</dbReference>
<feature type="region of interest" description="Disordered" evidence="5">
    <location>
        <begin position="121"/>
        <end position="144"/>
    </location>
</feature>
<evidence type="ECO:0000256" key="4">
    <source>
        <dbReference type="ARBA" id="ARBA00023136"/>
    </source>
</evidence>
<dbReference type="GO" id="GO:0005125">
    <property type="term" value="F:cytokine activity"/>
    <property type="evidence" value="ECO:0007669"/>
    <property type="project" value="UniProtKB-KW"/>
</dbReference>
<dbReference type="Ensembl" id="ENSSFAT00005012672.1">
    <property type="protein sequence ID" value="ENSSFAP00005012134.1"/>
    <property type="gene ID" value="ENSSFAG00005006748.1"/>
</dbReference>
<organism evidence="8 9">
    <name type="scientific">Salarias fasciatus</name>
    <name type="common">Jewelled blenny</name>
    <name type="synonym">Blennius fasciatus</name>
    <dbReference type="NCBI Taxonomy" id="181472"/>
    <lineage>
        <taxon>Eukaryota</taxon>
        <taxon>Metazoa</taxon>
        <taxon>Chordata</taxon>
        <taxon>Craniata</taxon>
        <taxon>Vertebrata</taxon>
        <taxon>Euteleostomi</taxon>
        <taxon>Actinopterygii</taxon>
        <taxon>Neopterygii</taxon>
        <taxon>Teleostei</taxon>
        <taxon>Neoteleostei</taxon>
        <taxon>Acanthomorphata</taxon>
        <taxon>Ovalentaria</taxon>
        <taxon>Blenniimorphae</taxon>
        <taxon>Blenniiformes</taxon>
        <taxon>Blennioidei</taxon>
        <taxon>Blenniidae</taxon>
        <taxon>Salariinae</taxon>
        <taxon>Salarias</taxon>
    </lineage>
</organism>
<keyword evidence="6" id="KW-1133">Transmembrane helix</keyword>
<name>A0A672GL89_SALFA</name>
<evidence type="ECO:0000256" key="2">
    <source>
        <dbReference type="ARBA" id="ARBA00008670"/>
    </source>
</evidence>
<reference evidence="8" key="2">
    <citation type="submission" date="2025-05" db="UniProtKB">
        <authorList>
            <consortium name="Ensembl"/>
        </authorList>
    </citation>
    <scope>IDENTIFICATION</scope>
</reference>
<dbReference type="SMART" id="SM00207">
    <property type="entry name" value="TNF"/>
    <property type="match status" value="1"/>
</dbReference>
<keyword evidence="6" id="KW-0812">Transmembrane</keyword>
<accession>A0A672GL89</accession>
<dbReference type="Proteomes" id="UP000472267">
    <property type="component" value="Chromosome 11"/>
</dbReference>
<evidence type="ECO:0000313" key="8">
    <source>
        <dbReference type="Ensembl" id="ENSSFAP00005012134.1"/>
    </source>
</evidence>
<dbReference type="GO" id="GO:0016020">
    <property type="term" value="C:membrane"/>
    <property type="evidence" value="ECO:0007669"/>
    <property type="project" value="UniProtKB-SubCell"/>
</dbReference>
<dbReference type="AlphaFoldDB" id="A0A672GL89"/>
<dbReference type="Pfam" id="PF00229">
    <property type="entry name" value="TNF"/>
    <property type="match status" value="1"/>
</dbReference>
<keyword evidence="3" id="KW-0202">Cytokine</keyword>
<evidence type="ECO:0000256" key="5">
    <source>
        <dbReference type="SAM" id="MobiDB-lite"/>
    </source>
</evidence>
<evidence type="ECO:0000256" key="1">
    <source>
        <dbReference type="ARBA" id="ARBA00004370"/>
    </source>
</evidence>
<dbReference type="PANTHER" id="PTHR11471:SF13">
    <property type="entry name" value="TNF FAMILY PROFILE DOMAIN-CONTAINING PROTEIN"/>
    <property type="match status" value="1"/>
</dbReference>
<evidence type="ECO:0000256" key="3">
    <source>
        <dbReference type="ARBA" id="ARBA00022514"/>
    </source>
</evidence>
<feature type="domain" description="THD" evidence="7">
    <location>
        <begin position="63"/>
        <end position="188"/>
    </location>
</feature>
<dbReference type="PROSITE" id="PS50049">
    <property type="entry name" value="THD_2"/>
    <property type="match status" value="1"/>
</dbReference>
<keyword evidence="9" id="KW-1185">Reference proteome</keyword>
<dbReference type="Ensembl" id="ENSSFAT00005012641.1">
    <property type="protein sequence ID" value="ENSSFAP00005012104.1"/>
    <property type="gene ID" value="ENSSFAG00005006729.1"/>
</dbReference>
<feature type="transmembrane region" description="Helical" evidence="6">
    <location>
        <begin position="12"/>
        <end position="35"/>
    </location>
</feature>
<feature type="compositionally biased region" description="Low complexity" evidence="5">
    <location>
        <begin position="54"/>
        <end position="63"/>
    </location>
</feature>
<evidence type="ECO:0000256" key="6">
    <source>
        <dbReference type="SAM" id="Phobius"/>
    </source>
</evidence>
<feature type="region of interest" description="Disordered" evidence="5">
    <location>
        <begin position="44"/>
        <end position="63"/>
    </location>
</feature>
<keyword evidence="4 6" id="KW-0472">Membrane</keyword>
<proteinExistence type="inferred from homology"/>
<protein>
    <recommendedName>
        <fullName evidence="7">THD domain-containing protein</fullName>
    </recommendedName>
</protein>
<dbReference type="OMA" id="TFWGAFQ"/>
<dbReference type="SUPFAM" id="SSF49842">
    <property type="entry name" value="TNF-like"/>
    <property type="match status" value="1"/>
</dbReference>
<dbReference type="Gene3D" id="2.60.120.40">
    <property type="match status" value="1"/>
</dbReference>
<sequence>MECPQKSGKPNTFLLLQVWCFLLTVSLVVMATLLASVKTKSAQVGAAPVPPPGQNSGSSSGSSASFIQLIKSESQDGLSWEESQACKSCCLVRDQDSVLCTEDGLYFVYAQVTFRGQPDQNRSKTAVLRRSTGTDQPPRTLAEGTFSNRTEGTVWLAKIVRLTAGDRISLRLRDEVLNDNTYWGAVRLQ</sequence>
<dbReference type="InterPro" id="IPR008983">
    <property type="entry name" value="Tumour_necrosis_fac-like_dom"/>
</dbReference>
<comment type="similarity">
    <text evidence="2">Belongs to the tumor necrosis factor family.</text>
</comment>